<name>A0A085N536_9BILA</name>
<feature type="compositionally biased region" description="Basic and acidic residues" evidence="1">
    <location>
        <begin position="376"/>
        <end position="385"/>
    </location>
</feature>
<feature type="compositionally biased region" description="Basic and acidic residues" evidence="1">
    <location>
        <begin position="358"/>
        <end position="367"/>
    </location>
</feature>
<dbReference type="SUPFAM" id="SSF50630">
    <property type="entry name" value="Acid proteases"/>
    <property type="match status" value="1"/>
</dbReference>
<feature type="region of interest" description="Disordered" evidence="1">
    <location>
        <begin position="358"/>
        <end position="398"/>
    </location>
</feature>
<sequence>MGEPAGNRFLDLGLIPEFDGSTGQSIAEWYQKLELVRRLRGVEDVACVVPLRLTGGAFAVYLEMPEEDQKSAAKVKEALLSASAMDPSAAYDEFTTRQLRAGEAPDVFLAELRRLAPLFGGISEKGLACAFIAGLPESVRHLPKAGLRLEDLSVSQVLARARVVLTDERAVGIGGACLGTKSGKNSTERRCFACAGKRVRGEGISARLSPPQSLALALATAQMRVDGIERRVLVDTGCTRCIAHESCCKGWRKQPVGMIALNGGALQGQGIGSVRLQATDGLQAKTDVIISRTKPLGFDFIVGMNAINALGGIAADTYGRRRDGLRGERGTYQAPGARFLRDFRPRMKSLNYVMEMEGRKESRRFEEPGAGVSTSQRREERERRGIAAAGQTKMTRAL</sequence>
<proteinExistence type="predicted"/>
<dbReference type="EMBL" id="KL367553">
    <property type="protein sequence ID" value="KFD64582.1"/>
    <property type="molecule type" value="Genomic_DNA"/>
</dbReference>
<evidence type="ECO:0000256" key="1">
    <source>
        <dbReference type="SAM" id="MobiDB-lite"/>
    </source>
</evidence>
<dbReference type="Proteomes" id="UP000030758">
    <property type="component" value="Unassembled WGS sequence"/>
</dbReference>
<accession>A0A085N536</accession>
<gene>
    <name evidence="2" type="ORF">M514_23184</name>
</gene>
<evidence type="ECO:0000313" key="2">
    <source>
        <dbReference type="EMBL" id="KFD64582.1"/>
    </source>
</evidence>
<protein>
    <submittedName>
        <fullName evidence="2">Uncharacterized protein</fullName>
    </submittedName>
</protein>
<dbReference type="InterPro" id="IPR021109">
    <property type="entry name" value="Peptidase_aspartic_dom_sf"/>
</dbReference>
<dbReference type="AlphaFoldDB" id="A0A085N536"/>
<organism evidence="2">
    <name type="scientific">Trichuris suis</name>
    <name type="common">pig whipworm</name>
    <dbReference type="NCBI Taxonomy" id="68888"/>
    <lineage>
        <taxon>Eukaryota</taxon>
        <taxon>Metazoa</taxon>
        <taxon>Ecdysozoa</taxon>
        <taxon>Nematoda</taxon>
        <taxon>Enoplea</taxon>
        <taxon>Dorylaimia</taxon>
        <taxon>Trichinellida</taxon>
        <taxon>Trichuridae</taxon>
        <taxon>Trichuris</taxon>
    </lineage>
</organism>
<reference evidence="2" key="1">
    <citation type="journal article" date="2014" name="Nat. Genet.">
        <title>Genome and transcriptome of the porcine whipworm Trichuris suis.</title>
        <authorList>
            <person name="Jex A.R."/>
            <person name="Nejsum P."/>
            <person name="Schwarz E.M."/>
            <person name="Hu L."/>
            <person name="Young N.D."/>
            <person name="Hall R.S."/>
            <person name="Korhonen P.K."/>
            <person name="Liao S."/>
            <person name="Thamsborg S."/>
            <person name="Xia J."/>
            <person name="Xu P."/>
            <person name="Wang S."/>
            <person name="Scheerlinck J.P."/>
            <person name="Hofmann A."/>
            <person name="Sternberg P.W."/>
            <person name="Wang J."/>
            <person name="Gasser R.B."/>
        </authorList>
    </citation>
    <scope>NUCLEOTIDE SEQUENCE [LARGE SCALE GENOMIC DNA]</scope>
    <source>
        <strain evidence="2">DCEP-RM93F</strain>
    </source>
</reference>